<dbReference type="OrthoDB" id="2677468at2"/>
<evidence type="ECO:0000259" key="8">
    <source>
        <dbReference type="PROSITE" id="PS01124"/>
    </source>
</evidence>
<organism evidence="10 11">
    <name type="scientific">Paenibacillus bovis</name>
    <dbReference type="NCBI Taxonomy" id="1616788"/>
    <lineage>
        <taxon>Bacteria</taxon>
        <taxon>Bacillati</taxon>
        <taxon>Bacillota</taxon>
        <taxon>Bacilli</taxon>
        <taxon>Bacillales</taxon>
        <taxon>Paenibacillaceae</taxon>
        <taxon>Paenibacillus</taxon>
    </lineage>
</organism>
<dbReference type="SUPFAM" id="SSF109998">
    <property type="entry name" value="Triger factor/SurA peptide-binding domain-like"/>
    <property type="match status" value="1"/>
</dbReference>
<evidence type="ECO:0000256" key="3">
    <source>
        <dbReference type="ARBA" id="ARBA00022729"/>
    </source>
</evidence>
<evidence type="ECO:0000256" key="4">
    <source>
        <dbReference type="ARBA" id="ARBA00023110"/>
    </source>
</evidence>
<dbReference type="Gene3D" id="3.10.50.40">
    <property type="match status" value="1"/>
</dbReference>
<keyword evidence="7" id="KW-0812">Transmembrane</keyword>
<feature type="transmembrane region" description="Helical" evidence="7">
    <location>
        <begin position="7"/>
        <end position="29"/>
    </location>
</feature>
<accession>A0A172ZD97</accession>
<dbReference type="KEGG" id="pbv:AR543_03140"/>
<dbReference type="Proteomes" id="UP000078148">
    <property type="component" value="Chromosome"/>
</dbReference>
<evidence type="ECO:0000259" key="9">
    <source>
        <dbReference type="PROSITE" id="PS50198"/>
    </source>
</evidence>
<feature type="domain" description="PpiC" evidence="9">
    <location>
        <begin position="149"/>
        <end position="254"/>
    </location>
</feature>
<comment type="catalytic activity">
    <reaction evidence="1">
        <text>[protein]-peptidylproline (omega=180) = [protein]-peptidylproline (omega=0)</text>
        <dbReference type="Rhea" id="RHEA:16237"/>
        <dbReference type="Rhea" id="RHEA-COMP:10747"/>
        <dbReference type="Rhea" id="RHEA-COMP:10748"/>
        <dbReference type="ChEBI" id="CHEBI:83833"/>
        <dbReference type="ChEBI" id="CHEBI:83834"/>
        <dbReference type="EC" id="5.2.1.8"/>
    </reaction>
</comment>
<name>A0A172ZD97_9BACL</name>
<keyword evidence="7" id="KW-0472">Membrane</keyword>
<dbReference type="InterPro" id="IPR000297">
    <property type="entry name" value="PPIase_PpiC"/>
</dbReference>
<dbReference type="InterPro" id="IPR046357">
    <property type="entry name" value="PPIase_dom_sf"/>
</dbReference>
<dbReference type="Gene3D" id="1.10.4030.10">
    <property type="entry name" value="Porin chaperone SurA, peptide-binding domain"/>
    <property type="match status" value="1"/>
</dbReference>
<dbReference type="InterPro" id="IPR023058">
    <property type="entry name" value="PPIase_PpiC_CS"/>
</dbReference>
<dbReference type="GO" id="GO:0003755">
    <property type="term" value="F:peptidyl-prolyl cis-trans isomerase activity"/>
    <property type="evidence" value="ECO:0007669"/>
    <property type="project" value="UniProtKB-KW"/>
</dbReference>
<dbReference type="PANTHER" id="PTHR47245:SF1">
    <property type="entry name" value="FOLDASE PROTEIN PRSA"/>
    <property type="match status" value="1"/>
</dbReference>
<evidence type="ECO:0000313" key="11">
    <source>
        <dbReference type="Proteomes" id="UP000078148"/>
    </source>
</evidence>
<dbReference type="GO" id="GO:0003700">
    <property type="term" value="F:DNA-binding transcription factor activity"/>
    <property type="evidence" value="ECO:0007669"/>
    <property type="project" value="InterPro"/>
</dbReference>
<keyword evidence="5 6" id="KW-0413">Isomerase</keyword>
<evidence type="ECO:0000256" key="6">
    <source>
        <dbReference type="PROSITE-ProRule" id="PRU00278"/>
    </source>
</evidence>
<dbReference type="InterPro" id="IPR027304">
    <property type="entry name" value="Trigger_fact/SurA_dom_sf"/>
</dbReference>
<evidence type="ECO:0000256" key="1">
    <source>
        <dbReference type="ARBA" id="ARBA00000971"/>
    </source>
</evidence>
<keyword evidence="11" id="KW-1185">Reference proteome</keyword>
<proteinExistence type="predicted"/>
<evidence type="ECO:0000256" key="7">
    <source>
        <dbReference type="SAM" id="Phobius"/>
    </source>
</evidence>
<feature type="domain" description="HTH araC/xylS-type" evidence="8">
    <location>
        <begin position="102"/>
        <end position="127"/>
    </location>
</feature>
<evidence type="ECO:0000256" key="2">
    <source>
        <dbReference type="ARBA" id="ARBA00013194"/>
    </source>
</evidence>
<dbReference type="PANTHER" id="PTHR47245">
    <property type="entry name" value="PEPTIDYLPROLYL ISOMERASE"/>
    <property type="match status" value="1"/>
</dbReference>
<dbReference type="PROSITE" id="PS01124">
    <property type="entry name" value="HTH_ARAC_FAMILY_2"/>
    <property type="match status" value="1"/>
</dbReference>
<dbReference type="InterPro" id="IPR050245">
    <property type="entry name" value="PrsA_foldase"/>
</dbReference>
<dbReference type="PROSITE" id="PS01096">
    <property type="entry name" value="PPIC_PPIASE_1"/>
    <property type="match status" value="1"/>
</dbReference>
<dbReference type="GO" id="GO:0043565">
    <property type="term" value="F:sequence-specific DNA binding"/>
    <property type="evidence" value="ECO:0007669"/>
    <property type="project" value="InterPro"/>
</dbReference>
<sequence length="303" mass="33876">MTKVKSPVWTAVMVLFIVIIMLLGAFWVIRAVQHSGDQTDVAVVGNESISEQAWISELKKRYGQETLTQMINRRVVQLEADARHITVSDTEIRDDLAERMSGYASPQAFYKEMQTQFGLTPEDLQQESKYQIQLEKIATESIEVSDAQIEDYLQQHAQETAQHQYDLAWIETDTEQAAEEAVQRIENGEDFAAVAEKLSIDSFSSGKGGELGWIDEDDPFQPPEVIKVLSQMQAGEVMGPLALSTGHYAVVQVKDIRTPSSSSLQLSRETAKRKAALAQAEPLTELEQKLRSKYNARILSSAP</sequence>
<keyword evidence="3" id="KW-0732">Signal</keyword>
<gene>
    <name evidence="10" type="ORF">AR543_03140</name>
</gene>
<dbReference type="EC" id="5.2.1.8" evidence="2"/>
<reference evidence="11" key="1">
    <citation type="submission" date="2015-10" db="EMBL/GenBank/DDBJ databases">
        <title>Genome of Paenibacillus bovis sp. nov.</title>
        <authorList>
            <person name="Wu Z."/>
            <person name="Gao C."/>
            <person name="Liu Z."/>
            <person name="Zheng H."/>
        </authorList>
    </citation>
    <scope>NUCLEOTIDE SEQUENCE [LARGE SCALE GENOMIC DNA]</scope>
    <source>
        <strain evidence="11">BD3526</strain>
    </source>
</reference>
<dbReference type="RefSeq" id="WP_060531768.1">
    <property type="nucleotide sequence ID" value="NZ_CP013023.1"/>
</dbReference>
<dbReference type="InterPro" id="IPR018060">
    <property type="entry name" value="HTH_AraC"/>
</dbReference>
<protein>
    <recommendedName>
        <fullName evidence="2">peptidylprolyl isomerase</fullName>
        <ecNumber evidence="2">5.2.1.8</ecNumber>
    </recommendedName>
</protein>
<dbReference type="AlphaFoldDB" id="A0A172ZD97"/>
<keyword evidence="7" id="KW-1133">Transmembrane helix</keyword>
<evidence type="ECO:0000313" key="10">
    <source>
        <dbReference type="EMBL" id="ANF95130.1"/>
    </source>
</evidence>
<dbReference type="EMBL" id="CP013023">
    <property type="protein sequence ID" value="ANF95130.1"/>
    <property type="molecule type" value="Genomic_DNA"/>
</dbReference>
<dbReference type="PROSITE" id="PS50198">
    <property type="entry name" value="PPIC_PPIASE_2"/>
    <property type="match status" value="1"/>
</dbReference>
<dbReference type="SUPFAM" id="SSF54534">
    <property type="entry name" value="FKBP-like"/>
    <property type="match status" value="1"/>
</dbReference>
<keyword evidence="4 6" id="KW-0697">Rotamase</keyword>
<evidence type="ECO:0000256" key="5">
    <source>
        <dbReference type="ARBA" id="ARBA00023235"/>
    </source>
</evidence>
<reference evidence="10 11" key="2">
    <citation type="journal article" date="2016" name="Int. J. Syst. Evol. Microbiol.">
        <title>Paenibacillus bovis sp. nov., isolated from raw yak (Bos grunniens) milk.</title>
        <authorList>
            <person name="Gao C."/>
            <person name="Han J."/>
            <person name="Liu Z."/>
            <person name="Xu X."/>
            <person name="Hang F."/>
            <person name="Wu Z."/>
        </authorList>
    </citation>
    <scope>NUCLEOTIDE SEQUENCE [LARGE SCALE GENOMIC DNA]</scope>
    <source>
        <strain evidence="10 11">BD3526</strain>
    </source>
</reference>
<dbReference type="STRING" id="1616788.AR543_03140"/>
<dbReference type="Pfam" id="PF13145">
    <property type="entry name" value="Rotamase_2"/>
    <property type="match status" value="1"/>
</dbReference>